<keyword evidence="6" id="KW-1185">Reference proteome</keyword>
<feature type="region of interest" description="Disordered" evidence="4">
    <location>
        <begin position="39"/>
        <end position="79"/>
    </location>
</feature>
<protein>
    <submittedName>
        <fullName evidence="5">Tetratricopeptide repeat protein</fullName>
    </submittedName>
</protein>
<evidence type="ECO:0000256" key="2">
    <source>
        <dbReference type="ARBA" id="ARBA00022803"/>
    </source>
</evidence>
<keyword evidence="2 3" id="KW-0802">TPR repeat</keyword>
<dbReference type="SMART" id="SM00028">
    <property type="entry name" value="TPR"/>
    <property type="match status" value="5"/>
</dbReference>
<proteinExistence type="predicted"/>
<dbReference type="PANTHER" id="PTHR12558">
    <property type="entry name" value="CELL DIVISION CYCLE 16,23,27"/>
    <property type="match status" value="1"/>
</dbReference>
<evidence type="ECO:0000256" key="3">
    <source>
        <dbReference type="PROSITE-ProRule" id="PRU00339"/>
    </source>
</evidence>
<dbReference type="InterPro" id="IPR011990">
    <property type="entry name" value="TPR-like_helical_dom_sf"/>
</dbReference>
<organism evidence="5 6">
    <name type="scientific">Chloracidobacterium validum</name>
    <dbReference type="NCBI Taxonomy" id="2821543"/>
    <lineage>
        <taxon>Bacteria</taxon>
        <taxon>Pseudomonadati</taxon>
        <taxon>Acidobacteriota</taxon>
        <taxon>Terriglobia</taxon>
        <taxon>Terriglobales</taxon>
        <taxon>Acidobacteriaceae</taxon>
        <taxon>Chloracidobacterium</taxon>
    </lineage>
</organism>
<feature type="repeat" description="TPR" evidence="3">
    <location>
        <begin position="133"/>
        <end position="166"/>
    </location>
</feature>
<keyword evidence="1" id="KW-0677">Repeat</keyword>
<reference evidence="5 6" key="1">
    <citation type="submission" date="2021-03" db="EMBL/GenBank/DDBJ databases">
        <title>Genomic and phenotypic characterization of Chloracidobacterium isolates provides evidence for multiple species.</title>
        <authorList>
            <person name="Saini M.K."/>
            <person name="Costas A.M.G."/>
            <person name="Tank M."/>
            <person name="Bryant D.A."/>
        </authorList>
    </citation>
    <scope>NUCLEOTIDE SEQUENCE [LARGE SCALE GENOMIC DNA]</scope>
    <source>
        <strain evidence="5 6">BV2-C</strain>
    </source>
</reference>
<dbReference type="Gene3D" id="1.25.40.10">
    <property type="entry name" value="Tetratricopeptide repeat domain"/>
    <property type="match status" value="1"/>
</dbReference>
<evidence type="ECO:0000256" key="1">
    <source>
        <dbReference type="ARBA" id="ARBA00022737"/>
    </source>
</evidence>
<evidence type="ECO:0000313" key="6">
    <source>
        <dbReference type="Proteomes" id="UP000676506"/>
    </source>
</evidence>
<dbReference type="Pfam" id="PF07719">
    <property type="entry name" value="TPR_2"/>
    <property type="match status" value="1"/>
</dbReference>
<evidence type="ECO:0000313" key="5">
    <source>
        <dbReference type="EMBL" id="QUW02410.1"/>
    </source>
</evidence>
<name>A0ABX8B9Q3_9BACT</name>
<dbReference type="InterPro" id="IPR019734">
    <property type="entry name" value="TPR_rpt"/>
</dbReference>
<dbReference type="Pfam" id="PF13432">
    <property type="entry name" value="TPR_16"/>
    <property type="match status" value="1"/>
</dbReference>
<gene>
    <name evidence="5" type="ORF">J8C06_08600</name>
</gene>
<feature type="compositionally biased region" description="Low complexity" evidence="4">
    <location>
        <begin position="50"/>
        <end position="64"/>
    </location>
</feature>
<feature type="repeat" description="TPR" evidence="3">
    <location>
        <begin position="256"/>
        <end position="289"/>
    </location>
</feature>
<accession>A0ABX8B9Q3</accession>
<dbReference type="SUPFAM" id="SSF48452">
    <property type="entry name" value="TPR-like"/>
    <property type="match status" value="1"/>
</dbReference>
<dbReference type="EMBL" id="CP072648">
    <property type="protein sequence ID" value="QUW02410.1"/>
    <property type="molecule type" value="Genomic_DNA"/>
</dbReference>
<dbReference type="PROSITE" id="PS50005">
    <property type="entry name" value="TPR"/>
    <property type="match status" value="2"/>
</dbReference>
<dbReference type="PANTHER" id="PTHR12558:SF44">
    <property type="entry name" value="TETRATRICOPEPTIDE REPEAT-CONTAINING PROTEIN"/>
    <property type="match status" value="1"/>
</dbReference>
<evidence type="ECO:0000256" key="4">
    <source>
        <dbReference type="SAM" id="MobiDB-lite"/>
    </source>
</evidence>
<dbReference type="Proteomes" id="UP000676506">
    <property type="component" value="Chromosome 1"/>
</dbReference>
<sequence>MVTIQLTAACLSIKWLGRLLATSALGLLLPSQSIAFAQIGRSDTPPPSSSPAASPSSGTAAGKRLPPRRPPTVKTPTGVMMPLGRSPEFYFEEGSELFNKEDFVSARMFFEQGGKVARPKSELADALNRRSEVTSHMVLGIQFEQQGSFSEALSEYDKVLALEPSNFLAKKHAGRALKALGTTAMANQDWAAAIAALDRSRELAPDSATDDALVSALLGLAQQQSDLSQAQEIYQRILSIAPSNSEARNGLRRTEAVTRIRRAETAFQAGRYNEARSEYEAALSLDPSNADAVAGKAKAEAYLTRLSADAAYNQRDFRTAYAHYQKFKTFAPNDPQVTARLDELSVRLEPALPLRGSLTYKFKTASPFRIRLQRDQVTSALLDSEQPIEPEVKLQGRLPAQDALFRLGKSSPNVTVRITMMPSAANDYTAELVATPKNPRSEDITVVAEWTLPTKGLLQWTKQLQPGLYRVYWQGPYFEVFDPAGVCIESGVQSRLPRQPLVVKVKPVKGVTFQIAEQPKPENNFTFALNLAVTTPTNLLLDLSWAVGGK</sequence>
<dbReference type="RefSeq" id="WP_211428300.1">
    <property type="nucleotide sequence ID" value="NZ_CP072648.1"/>
</dbReference>
<dbReference type="InterPro" id="IPR013105">
    <property type="entry name" value="TPR_2"/>
</dbReference>